<keyword evidence="6" id="KW-0282">Flagellum</keyword>
<feature type="non-terminal residue" evidence="6">
    <location>
        <position position="607"/>
    </location>
</feature>
<protein>
    <submittedName>
        <fullName evidence="6">Flagellin-like protein</fullName>
    </submittedName>
</protein>
<evidence type="ECO:0000259" key="4">
    <source>
        <dbReference type="Pfam" id="PF00669"/>
    </source>
</evidence>
<dbReference type="RefSeq" id="WP_110782467.1">
    <property type="nucleotide sequence ID" value="NZ_QJTI01000030.1"/>
</dbReference>
<dbReference type="EMBL" id="QJTI01000030">
    <property type="protein sequence ID" value="PYF00032.1"/>
    <property type="molecule type" value="Genomic_DNA"/>
</dbReference>
<name>A0A318TCF6_9BRAD</name>
<evidence type="ECO:0000256" key="3">
    <source>
        <dbReference type="ARBA" id="ARBA00023143"/>
    </source>
</evidence>
<accession>A0A318TCF6</accession>
<feature type="domain" description="Flagellin N-terminal" evidence="4">
    <location>
        <begin position="12"/>
        <end position="117"/>
    </location>
</feature>
<comment type="similarity">
    <text evidence="2">Belongs to the bacterial flagellin family.</text>
</comment>
<dbReference type="InterPro" id="IPR001029">
    <property type="entry name" value="Flagellin_N"/>
</dbReference>
<comment type="subcellular location">
    <subcellularLocation>
        <location evidence="1">Bacterial flagellum</location>
    </subcellularLocation>
</comment>
<feature type="domain" description="DUF1522" evidence="5">
    <location>
        <begin position="192"/>
        <end position="296"/>
    </location>
</feature>
<keyword evidence="6" id="KW-0969">Cilium</keyword>
<evidence type="ECO:0000256" key="1">
    <source>
        <dbReference type="ARBA" id="ARBA00004365"/>
    </source>
</evidence>
<evidence type="ECO:0000313" key="7">
    <source>
        <dbReference type="Proteomes" id="UP000248148"/>
    </source>
</evidence>
<gene>
    <name evidence="6" type="ORF">BJ122_1301</name>
</gene>
<organism evidence="6 7">
    <name type="scientific">Rhodopseudomonas faecalis</name>
    <dbReference type="NCBI Taxonomy" id="99655"/>
    <lineage>
        <taxon>Bacteria</taxon>
        <taxon>Pseudomonadati</taxon>
        <taxon>Pseudomonadota</taxon>
        <taxon>Alphaproteobacteria</taxon>
        <taxon>Hyphomicrobiales</taxon>
        <taxon>Nitrobacteraceae</taxon>
        <taxon>Rhodopseudomonas</taxon>
    </lineage>
</organism>
<dbReference type="OrthoDB" id="9808068at2"/>
<evidence type="ECO:0000256" key="2">
    <source>
        <dbReference type="ARBA" id="ARBA00005709"/>
    </source>
</evidence>
<dbReference type="Pfam" id="PF00669">
    <property type="entry name" value="Flagellin_N"/>
    <property type="match status" value="1"/>
</dbReference>
<dbReference type="NCBIfam" id="NF009330">
    <property type="entry name" value="PRK12688.1"/>
    <property type="match status" value="1"/>
</dbReference>
<dbReference type="SUPFAM" id="SSF64518">
    <property type="entry name" value="Phase 1 flagellin"/>
    <property type="match status" value="1"/>
</dbReference>
<dbReference type="InterPro" id="IPR011087">
    <property type="entry name" value="DUF1522"/>
</dbReference>
<reference evidence="6 7" key="1">
    <citation type="submission" date="2018-06" db="EMBL/GenBank/DDBJ databases">
        <title>Genomic Encyclopedia of Archaeal and Bacterial Type Strains, Phase II (KMG-II): from individual species to whole genera.</title>
        <authorList>
            <person name="Goeker M."/>
        </authorList>
    </citation>
    <scope>NUCLEOTIDE SEQUENCE [LARGE SCALE GENOMIC DNA]</scope>
    <source>
        <strain evidence="6 7">JCM 11668</strain>
    </source>
</reference>
<evidence type="ECO:0000259" key="5">
    <source>
        <dbReference type="Pfam" id="PF07482"/>
    </source>
</evidence>
<evidence type="ECO:0000313" key="6">
    <source>
        <dbReference type="EMBL" id="PYF00032.1"/>
    </source>
</evidence>
<keyword evidence="7" id="KW-1185">Reference proteome</keyword>
<keyword evidence="6" id="KW-0966">Cell projection</keyword>
<dbReference type="GO" id="GO:0005198">
    <property type="term" value="F:structural molecule activity"/>
    <property type="evidence" value="ECO:0007669"/>
    <property type="project" value="InterPro"/>
</dbReference>
<dbReference type="GO" id="GO:0009288">
    <property type="term" value="C:bacterial-type flagellum"/>
    <property type="evidence" value="ECO:0007669"/>
    <property type="project" value="UniProtKB-SubCell"/>
</dbReference>
<dbReference type="Proteomes" id="UP000248148">
    <property type="component" value="Unassembled WGS sequence"/>
</dbReference>
<comment type="caution">
    <text evidence="6">The sequence shown here is derived from an EMBL/GenBank/DDBJ whole genome shotgun (WGS) entry which is preliminary data.</text>
</comment>
<dbReference type="AlphaFoldDB" id="A0A318TCF6"/>
<keyword evidence="3" id="KW-0975">Bacterial flagellum</keyword>
<sequence>MSGIVLSNAVRQNLSSLQATADLLATTQSRLSTGKKVNTALDNPTNFFTAASLDSRASDINNLLDGIGNGIQIIQSANTGISSLTKLVDSAKSIANQALQSVAGYTSKSSVSTTIAGATADDLRGTSTYTNGLAQGIGVQDGQASPGVVTGNTLLGGVAKTGTGNNVQVAGADIEKTTLLSKLTNKPVAGDKLTVNGHTITFASGAAPDKATLPAGQGANSQLVTDGKGNSTVYLDTGTVEDVMNAIDIASGVQQVTISGGGATLKSETGTPAGIASGIITLSTSTGSDLTISGNNSLLSAFGLSSETTGTGTFKVERTANTAVGAGVSRANMIQDGATLTVNGKTITFKDAAIPKAADYGSGIVTGKNVITDGNGNSTVFLQGGKIDDVLTAIDIASGAQTAPVSNGAATLSVTAGSEASKVLSGGQLQLSSGLAGDLNITGTGNALQALGLAGNQGTATSFSVARTATAGGITGKTLSFEAFNGGSAVNVTIGDGTNGTVKSLADLNSKLAANNMTASIDTTGKLTISASNDYASSTIGSVESGGKIGGTAAAMFSTATAPVADVNAQTTRANLVTQYNNIIEQIKTTAQDASFNGVNLLGGDTL</sequence>
<feature type="domain" description="DUF1522" evidence="5">
    <location>
        <begin position="339"/>
        <end position="447"/>
    </location>
</feature>
<proteinExistence type="inferred from homology"/>
<dbReference type="Pfam" id="PF07482">
    <property type="entry name" value="DUF1522"/>
    <property type="match status" value="2"/>
</dbReference>